<keyword evidence="11" id="KW-1185">Reference proteome</keyword>
<dbReference type="PANTHER" id="PTHR15184">
    <property type="entry name" value="ATP SYNTHASE"/>
    <property type="match status" value="1"/>
</dbReference>
<dbReference type="GO" id="GO:0030254">
    <property type="term" value="P:protein secretion by the type III secretion system"/>
    <property type="evidence" value="ECO:0007669"/>
    <property type="project" value="InterPro"/>
</dbReference>
<comment type="catalytic activity">
    <reaction evidence="8">
        <text>ATP + H2O + cellular proteinSide 1 = ADP + phosphate + cellular proteinSide 2.</text>
        <dbReference type="EC" id="7.4.2.8"/>
    </reaction>
</comment>
<gene>
    <name evidence="10" type="ORF">DDF65_10975</name>
</gene>
<evidence type="ECO:0000313" key="11">
    <source>
        <dbReference type="Proteomes" id="UP000244913"/>
    </source>
</evidence>
<dbReference type="NCBIfam" id="TIGR01026">
    <property type="entry name" value="fliI_yscN"/>
    <property type="match status" value="1"/>
</dbReference>
<keyword evidence="2" id="KW-0813">Transport</keyword>
<dbReference type="InterPro" id="IPR005714">
    <property type="entry name" value="ATPase_T3SS_FliI/YscN"/>
</dbReference>
<dbReference type="GO" id="GO:0005524">
    <property type="term" value="F:ATP binding"/>
    <property type="evidence" value="ECO:0007669"/>
    <property type="project" value="UniProtKB-KW"/>
</dbReference>
<dbReference type="InterPro" id="IPR000194">
    <property type="entry name" value="ATPase_F1/V1/A1_a/bsu_nucl-bd"/>
</dbReference>
<dbReference type="InterPro" id="IPR050053">
    <property type="entry name" value="ATPase_alpha/beta_chains"/>
</dbReference>
<evidence type="ECO:0000259" key="9">
    <source>
        <dbReference type="SMART" id="SM00382"/>
    </source>
</evidence>
<dbReference type="InterPro" id="IPR027417">
    <property type="entry name" value="P-loop_NTPase"/>
</dbReference>
<dbReference type="PANTHER" id="PTHR15184:SF9">
    <property type="entry name" value="SPI-1 TYPE 3 SECRETION SYSTEM ATPASE"/>
    <property type="match status" value="1"/>
</dbReference>
<evidence type="ECO:0000256" key="6">
    <source>
        <dbReference type="ARBA" id="ARBA00022927"/>
    </source>
</evidence>
<evidence type="ECO:0000256" key="1">
    <source>
        <dbReference type="ARBA" id="ARBA00004496"/>
    </source>
</evidence>
<comment type="subcellular location">
    <subcellularLocation>
        <location evidence="1">Cytoplasm</location>
    </subcellularLocation>
</comment>
<dbReference type="GO" id="GO:0005737">
    <property type="term" value="C:cytoplasm"/>
    <property type="evidence" value="ECO:0007669"/>
    <property type="project" value="UniProtKB-SubCell"/>
</dbReference>
<comment type="caution">
    <text evidence="10">The sequence shown here is derived from an EMBL/GenBank/DDBJ whole genome shotgun (WGS) entry which is preliminary data.</text>
</comment>
<name>A0A2T9JGP3_9CAUL</name>
<dbReference type="GO" id="GO:0046933">
    <property type="term" value="F:proton-transporting ATP synthase activity, rotational mechanism"/>
    <property type="evidence" value="ECO:0007669"/>
    <property type="project" value="TreeGrafter"/>
</dbReference>
<accession>A0A2T9JGP3</accession>
<dbReference type="Proteomes" id="UP000244913">
    <property type="component" value="Unassembled WGS sequence"/>
</dbReference>
<keyword evidence="5" id="KW-0067">ATP-binding</keyword>
<evidence type="ECO:0000256" key="7">
    <source>
        <dbReference type="ARBA" id="ARBA00022967"/>
    </source>
</evidence>
<dbReference type="SUPFAM" id="SSF52540">
    <property type="entry name" value="P-loop containing nucleoside triphosphate hydrolases"/>
    <property type="match status" value="1"/>
</dbReference>
<organism evidence="10 11">
    <name type="scientific">Caulobacter radicis</name>
    <dbReference type="NCBI Taxonomy" id="2172650"/>
    <lineage>
        <taxon>Bacteria</taxon>
        <taxon>Pseudomonadati</taxon>
        <taxon>Pseudomonadota</taxon>
        <taxon>Alphaproteobacteria</taxon>
        <taxon>Caulobacterales</taxon>
        <taxon>Caulobacteraceae</taxon>
        <taxon>Caulobacter</taxon>
    </lineage>
</organism>
<protein>
    <submittedName>
        <fullName evidence="10">FliI/YscN family ATPase</fullName>
    </submittedName>
</protein>
<evidence type="ECO:0000256" key="5">
    <source>
        <dbReference type="ARBA" id="ARBA00022840"/>
    </source>
</evidence>
<dbReference type="GO" id="GO:0008564">
    <property type="term" value="F:protein-exporting ATPase activity"/>
    <property type="evidence" value="ECO:0007669"/>
    <property type="project" value="UniProtKB-EC"/>
</dbReference>
<evidence type="ECO:0000256" key="2">
    <source>
        <dbReference type="ARBA" id="ARBA00022448"/>
    </source>
</evidence>
<evidence type="ECO:0000313" key="10">
    <source>
        <dbReference type="EMBL" id="PVM82845.1"/>
    </source>
</evidence>
<dbReference type="GO" id="GO:0016887">
    <property type="term" value="F:ATP hydrolysis activity"/>
    <property type="evidence" value="ECO:0007669"/>
    <property type="project" value="InterPro"/>
</dbReference>
<dbReference type="SMART" id="SM00382">
    <property type="entry name" value="AAA"/>
    <property type="match status" value="1"/>
</dbReference>
<keyword evidence="7" id="KW-1278">Translocase</keyword>
<dbReference type="Gene3D" id="3.40.50.12240">
    <property type="match status" value="1"/>
</dbReference>
<dbReference type="PROSITE" id="PS00152">
    <property type="entry name" value="ATPASE_ALPHA_BETA"/>
    <property type="match status" value="1"/>
</dbReference>
<dbReference type="InterPro" id="IPR040627">
    <property type="entry name" value="T3SS_ATPase_C"/>
</dbReference>
<feature type="domain" description="AAA+ ATPase" evidence="9">
    <location>
        <begin position="156"/>
        <end position="337"/>
    </location>
</feature>
<evidence type="ECO:0000256" key="4">
    <source>
        <dbReference type="ARBA" id="ARBA00022741"/>
    </source>
</evidence>
<proteinExistence type="predicted"/>
<sequence length="437" mass="46115">MMQHAFLDAVRAVDLVTRTGRVRRIRSTYIEADGPNLPMGGLCEIETTAKGRASLAEVVGVNEDSIVLAPFDGAAATFSGARVTALAQSDGAPVGDAFLGRAVDALARPIDGGSPVAATARGSLDGEVAAPMQRTSPKRVFETGVRAIDGLLTLARGQRVGIFAAAGVGKTTLMTQIARQVGVDRCVICLVGERGREVEAFWRGLPAQARARSTLVAATSDQSAAMRARAGRYALALAEHWRAQGHDVLLFIDSATRLAMALREIGLAAGEPPTIRAYTPSVFAALPRIVERCGAVAGGGSITAIMTVLSETNDIDDPIAEMMKSLLDGHILLSRDLAEQGRYPAIDVPRSISRLAGAVAEPAARAAAMKAVEALSTYESSRTLIETGMYVRGANADIDRALELRPALLDYLRQAEDERTPYPVACERLASLIGART</sequence>
<evidence type="ECO:0000256" key="8">
    <source>
        <dbReference type="ARBA" id="ARBA00034006"/>
    </source>
</evidence>
<keyword evidence="6" id="KW-0653">Protein transport</keyword>
<dbReference type="GO" id="GO:0030257">
    <property type="term" value="C:type III protein secretion system complex"/>
    <property type="evidence" value="ECO:0007669"/>
    <property type="project" value="InterPro"/>
</dbReference>
<dbReference type="InterPro" id="IPR003593">
    <property type="entry name" value="AAA+_ATPase"/>
</dbReference>
<dbReference type="Pfam" id="PF00006">
    <property type="entry name" value="ATP-synt_ab"/>
    <property type="match status" value="1"/>
</dbReference>
<dbReference type="RefSeq" id="WP_116567156.1">
    <property type="nucleotide sequence ID" value="NZ_QDKP01000034.1"/>
</dbReference>
<dbReference type="InterPro" id="IPR020003">
    <property type="entry name" value="ATPase_a/bsu_AS"/>
</dbReference>
<keyword evidence="3" id="KW-0963">Cytoplasm</keyword>
<keyword evidence="4" id="KW-0547">Nucleotide-binding</keyword>
<dbReference type="Pfam" id="PF18269">
    <property type="entry name" value="T3SS_ATPase_C"/>
    <property type="match status" value="1"/>
</dbReference>
<dbReference type="AlphaFoldDB" id="A0A2T9JGP3"/>
<dbReference type="EMBL" id="QDKP01000034">
    <property type="protein sequence ID" value="PVM82845.1"/>
    <property type="molecule type" value="Genomic_DNA"/>
</dbReference>
<dbReference type="FunFam" id="3.40.50.12240:FF:000002">
    <property type="entry name" value="Flagellum-specific ATP synthase FliI"/>
    <property type="match status" value="1"/>
</dbReference>
<reference evidence="10 11" key="1">
    <citation type="submission" date="2018-04" db="EMBL/GenBank/DDBJ databases">
        <title>The genome sequence of Caulobacter sp. 736.</title>
        <authorList>
            <person name="Gao J."/>
            <person name="Sun J."/>
        </authorList>
    </citation>
    <scope>NUCLEOTIDE SEQUENCE [LARGE SCALE GENOMIC DNA]</scope>
    <source>
        <strain evidence="10 11">736</strain>
    </source>
</reference>
<evidence type="ECO:0000256" key="3">
    <source>
        <dbReference type="ARBA" id="ARBA00022490"/>
    </source>
</evidence>